<dbReference type="AlphaFoldDB" id="A0A0E9VT52"/>
<accession>A0A0E9VT52</accession>
<protein>
    <submittedName>
        <fullName evidence="1">Uncharacterized protein</fullName>
    </submittedName>
</protein>
<dbReference type="EMBL" id="GBXM01027318">
    <property type="protein sequence ID" value="JAH81259.1"/>
    <property type="molecule type" value="Transcribed_RNA"/>
</dbReference>
<reference evidence="1" key="2">
    <citation type="journal article" date="2015" name="Fish Shellfish Immunol.">
        <title>Early steps in the European eel (Anguilla anguilla)-Vibrio vulnificus interaction in the gills: Role of the RtxA13 toxin.</title>
        <authorList>
            <person name="Callol A."/>
            <person name="Pajuelo D."/>
            <person name="Ebbesson L."/>
            <person name="Teles M."/>
            <person name="MacKenzie S."/>
            <person name="Amaro C."/>
        </authorList>
    </citation>
    <scope>NUCLEOTIDE SEQUENCE</scope>
</reference>
<proteinExistence type="predicted"/>
<name>A0A0E9VT52_ANGAN</name>
<sequence length="34" mass="3932">MKRLKSYFRCIAVMVESAPECANIKLSLEDRILC</sequence>
<reference evidence="1" key="1">
    <citation type="submission" date="2014-11" db="EMBL/GenBank/DDBJ databases">
        <authorList>
            <person name="Amaro Gonzalez C."/>
        </authorList>
    </citation>
    <scope>NUCLEOTIDE SEQUENCE</scope>
</reference>
<organism evidence="1">
    <name type="scientific">Anguilla anguilla</name>
    <name type="common">European freshwater eel</name>
    <name type="synonym">Muraena anguilla</name>
    <dbReference type="NCBI Taxonomy" id="7936"/>
    <lineage>
        <taxon>Eukaryota</taxon>
        <taxon>Metazoa</taxon>
        <taxon>Chordata</taxon>
        <taxon>Craniata</taxon>
        <taxon>Vertebrata</taxon>
        <taxon>Euteleostomi</taxon>
        <taxon>Actinopterygii</taxon>
        <taxon>Neopterygii</taxon>
        <taxon>Teleostei</taxon>
        <taxon>Anguilliformes</taxon>
        <taxon>Anguillidae</taxon>
        <taxon>Anguilla</taxon>
    </lineage>
</organism>
<evidence type="ECO:0000313" key="1">
    <source>
        <dbReference type="EMBL" id="JAH81259.1"/>
    </source>
</evidence>